<feature type="region of interest" description="Disordered" evidence="4">
    <location>
        <begin position="74"/>
        <end position="104"/>
    </location>
</feature>
<reference evidence="5" key="1">
    <citation type="journal article" date="2022" name="Plant J.">
        <title>Strategies of tolerance reflected in two North American maple genomes.</title>
        <authorList>
            <person name="McEvoy S.L."/>
            <person name="Sezen U.U."/>
            <person name="Trouern-Trend A."/>
            <person name="McMahon S.M."/>
            <person name="Schaberg P.G."/>
            <person name="Yang J."/>
            <person name="Wegrzyn J.L."/>
            <person name="Swenson N.G."/>
        </authorList>
    </citation>
    <scope>NUCLEOTIDE SEQUENCE</scope>
    <source>
        <strain evidence="5">NS2018</strain>
    </source>
</reference>
<dbReference type="Proteomes" id="UP001168877">
    <property type="component" value="Unassembled WGS sequence"/>
</dbReference>
<keyword evidence="6" id="KW-1185">Reference proteome</keyword>
<evidence type="ECO:0000256" key="1">
    <source>
        <dbReference type="ARBA" id="ARBA00008210"/>
    </source>
</evidence>
<dbReference type="Pfam" id="PF00280">
    <property type="entry name" value="potato_inhibit"/>
    <property type="match status" value="1"/>
</dbReference>
<dbReference type="GO" id="GO:0004867">
    <property type="term" value="F:serine-type endopeptidase inhibitor activity"/>
    <property type="evidence" value="ECO:0007669"/>
    <property type="project" value="UniProtKB-KW"/>
</dbReference>
<evidence type="ECO:0000256" key="4">
    <source>
        <dbReference type="SAM" id="MobiDB-lite"/>
    </source>
</evidence>
<evidence type="ECO:0000313" key="6">
    <source>
        <dbReference type="Proteomes" id="UP001168877"/>
    </source>
</evidence>
<dbReference type="InterPro" id="IPR036354">
    <property type="entry name" value="Prot_inh_pot1_sf"/>
</dbReference>
<feature type="region of interest" description="Disordered" evidence="4">
    <location>
        <begin position="124"/>
        <end position="144"/>
    </location>
</feature>
<dbReference type="Gene3D" id="3.30.10.10">
    <property type="entry name" value="Trypsin Inhibitor V, subunit A"/>
    <property type="match status" value="1"/>
</dbReference>
<feature type="compositionally biased region" description="Basic residues" evidence="4">
    <location>
        <begin position="77"/>
        <end position="103"/>
    </location>
</feature>
<protein>
    <submittedName>
        <fullName evidence="5">Uncharacterized protein</fullName>
    </submittedName>
</protein>
<accession>A0AA39RWE9</accession>
<evidence type="ECO:0000256" key="3">
    <source>
        <dbReference type="ARBA" id="ARBA00022900"/>
    </source>
</evidence>
<comment type="caution">
    <text evidence="5">The sequence shown here is derived from an EMBL/GenBank/DDBJ whole genome shotgun (WGS) entry which is preliminary data.</text>
</comment>
<dbReference type="EMBL" id="JAUESC010000384">
    <property type="protein sequence ID" value="KAK0581435.1"/>
    <property type="molecule type" value="Genomic_DNA"/>
</dbReference>
<keyword evidence="3" id="KW-0722">Serine protease inhibitor</keyword>
<gene>
    <name evidence="5" type="ORF">LWI29_013804</name>
</gene>
<comment type="similarity">
    <text evidence="1">Belongs to the protease inhibitor I13 (potato type I serine protease inhibitor) family.</text>
</comment>
<evidence type="ECO:0000256" key="2">
    <source>
        <dbReference type="ARBA" id="ARBA00022690"/>
    </source>
</evidence>
<proteinExistence type="inferred from homology"/>
<dbReference type="PANTHER" id="PTHR33091">
    <property type="entry name" value="PROTEIN, PUTATIVE, EXPRESSED-RELATED"/>
    <property type="match status" value="1"/>
</dbReference>
<sequence length="221" mass="24485">MVKRLQDARSWSAVIPHLVQKMLSDRQNEARFVTVLCASDREFKVKEDVKFYIVNLKTQSCDFGLWELSGLPSLPPVKKRKPGRSKKNGKRASKEPRKLKRSGGVKCRGCGELAHILRTCKNNEFGPPTAKKNGNSGEDSLTKKNESTILSGLATESRKNSWPELIGANGEAAAATIEDENSNVNAIVVVDGVPVIMDFRCTRVWVWVNRAGNVVRVPRIG</sequence>
<dbReference type="AlphaFoldDB" id="A0AA39RWE9"/>
<evidence type="ECO:0000313" key="5">
    <source>
        <dbReference type="EMBL" id="KAK0581435.1"/>
    </source>
</evidence>
<reference evidence="5" key="2">
    <citation type="submission" date="2023-06" db="EMBL/GenBank/DDBJ databases">
        <authorList>
            <person name="Swenson N.G."/>
            <person name="Wegrzyn J.L."/>
            <person name="Mcevoy S.L."/>
        </authorList>
    </citation>
    <scope>NUCLEOTIDE SEQUENCE</scope>
    <source>
        <strain evidence="5">NS2018</strain>
        <tissue evidence="5">Leaf</tissue>
    </source>
</reference>
<name>A0AA39RWE9_ACESA</name>
<dbReference type="GO" id="GO:0009611">
    <property type="term" value="P:response to wounding"/>
    <property type="evidence" value="ECO:0007669"/>
    <property type="project" value="InterPro"/>
</dbReference>
<dbReference type="PROSITE" id="PS00285">
    <property type="entry name" value="POTATO_INHIBITOR"/>
    <property type="match status" value="1"/>
</dbReference>
<keyword evidence="2" id="KW-0646">Protease inhibitor</keyword>
<dbReference type="PANTHER" id="PTHR33091:SF83">
    <property type="entry name" value="SERINE PROTEASE INHIBITOR, POTATO INHIBITOR I-TYPE FAMILY PROTEIN-RELATED"/>
    <property type="match status" value="1"/>
</dbReference>
<dbReference type="InterPro" id="IPR000864">
    <property type="entry name" value="Prot_inh_pot1"/>
</dbReference>
<organism evidence="5 6">
    <name type="scientific">Acer saccharum</name>
    <name type="common">Sugar maple</name>
    <dbReference type="NCBI Taxonomy" id="4024"/>
    <lineage>
        <taxon>Eukaryota</taxon>
        <taxon>Viridiplantae</taxon>
        <taxon>Streptophyta</taxon>
        <taxon>Embryophyta</taxon>
        <taxon>Tracheophyta</taxon>
        <taxon>Spermatophyta</taxon>
        <taxon>Magnoliopsida</taxon>
        <taxon>eudicotyledons</taxon>
        <taxon>Gunneridae</taxon>
        <taxon>Pentapetalae</taxon>
        <taxon>rosids</taxon>
        <taxon>malvids</taxon>
        <taxon>Sapindales</taxon>
        <taxon>Sapindaceae</taxon>
        <taxon>Hippocastanoideae</taxon>
        <taxon>Acereae</taxon>
        <taxon>Acer</taxon>
    </lineage>
</organism>
<dbReference type="PRINTS" id="PR00292">
    <property type="entry name" value="POTATOINHBTR"/>
</dbReference>
<dbReference type="SUPFAM" id="SSF54654">
    <property type="entry name" value="CI-2 family of serine protease inhibitors"/>
    <property type="match status" value="1"/>
</dbReference>